<evidence type="ECO:0000313" key="1">
    <source>
        <dbReference type="EMBL" id="AKL90516.1"/>
    </source>
</evidence>
<organism evidence="1">
    <name type="scientific">Protopterus annectens</name>
    <name type="common">African lungfish</name>
    <dbReference type="NCBI Taxonomy" id="7888"/>
    <lineage>
        <taxon>Eukaryota</taxon>
        <taxon>Metazoa</taxon>
        <taxon>Chordata</taxon>
        <taxon>Craniata</taxon>
        <taxon>Vertebrata</taxon>
        <taxon>Euteleostomi</taxon>
        <taxon>Dipnomorpha</taxon>
        <taxon>Ceratodontiformes</taxon>
        <taxon>Lepidosirenoidei</taxon>
        <taxon>Protopteridae</taxon>
        <taxon>Protopterus</taxon>
    </lineage>
</organism>
<dbReference type="Pfam" id="PF18778">
    <property type="entry name" value="NAD1"/>
    <property type="match status" value="1"/>
</dbReference>
<dbReference type="CTD" id="403314"/>
<dbReference type="OrthoDB" id="9941981at2759"/>
<dbReference type="AlphaFoldDB" id="A0A0M3WMP9"/>
<sequence>METLYQEYLVPTGTLVKPYNWLTFTQDCLKCPYHIKTGEEARIPYMEFYELFGFPYGPTMPLQRHLTFYELRTSHGIVIQKGQASNCTFYSLHPESMLFDVDGYLDSVMYTYEDISYITLYANYTPCNEYSNYCINKMYDFLSSYPNTRLDIYFSQLYHTTEDNPEAVWNCTGLHTLSSLWPRVTINPISGGMWVSLLHRFVNGVSEMTFYNPILPIRAFADKYNAIQIAAITGVNPFFIDTVPQAMHRYPIHRHRATHEYTLKPSAKPSYLMMNKQMSPMVPPPVKYVPFCPFISFPPGLQYPYQFTNMNPKRTVVRHLQPSDEIKNEHSSAKLSHNIRQIEEVTVTEYVVKENADDTKEQKKKRRKTKR</sequence>
<dbReference type="GeneID" id="122813147"/>
<dbReference type="PANTHER" id="PTHR35672">
    <property type="entry name" value="C-U-EDITING ENZYME APOBEC-4-RELATED"/>
    <property type="match status" value="1"/>
</dbReference>
<reference evidence="1" key="1">
    <citation type="journal article" date="2015" name="Curr. Biol.">
        <title>African Lungfish Reveal the Evolutionary Origins of Organized Mucosal Lymphoid Tissue in Vertebrates.</title>
        <authorList>
            <person name="Tacchi L."/>
            <person name="Larragoite E.T."/>
            <person name="Munoz P."/>
            <person name="Amemiya C.T."/>
            <person name="Salinas I."/>
        </authorList>
    </citation>
    <scope>NUCLEOTIDE SEQUENCE</scope>
</reference>
<dbReference type="PANTHER" id="PTHR35672:SF1">
    <property type="entry name" value="C-U-EDITING ENZYME APOBEC-4-RELATED"/>
    <property type="match status" value="1"/>
</dbReference>
<dbReference type="EMBL" id="KP792763">
    <property type="protein sequence ID" value="AKL90516.1"/>
    <property type="molecule type" value="mRNA"/>
</dbReference>
<dbReference type="RefSeq" id="XP_043941232.1">
    <property type="nucleotide sequence ID" value="XM_044085297.1"/>
</dbReference>
<accession>A0A0M3WMP9</accession>
<proteinExistence type="evidence at transcript level"/>
<name>A0A0M3WMP9_PROAN</name>
<protein>
    <submittedName>
        <fullName evidence="1">APOBEC-4</fullName>
    </submittedName>
</protein>
<dbReference type="InterPro" id="IPR038953">
    <property type="entry name" value="APOBEC4"/>
</dbReference>
<dbReference type="Gene3D" id="3.40.140.10">
    <property type="entry name" value="Cytidine Deaminase, domain 2"/>
    <property type="match status" value="1"/>
</dbReference>